<feature type="domain" description="Right handed beta helix" evidence="2">
    <location>
        <begin position="340"/>
        <end position="396"/>
    </location>
</feature>
<keyword evidence="3" id="KW-0456">Lyase</keyword>
<gene>
    <name evidence="3" type="ORF">EV196_102449</name>
</gene>
<dbReference type="InterPro" id="IPR012334">
    <property type="entry name" value="Pectin_lyas_fold"/>
</dbReference>
<dbReference type="InterPro" id="IPR011050">
    <property type="entry name" value="Pectin_lyase_fold/virulence"/>
</dbReference>
<accession>A0A4R1RNR8</accession>
<organism evidence="3 4">
    <name type="scientific">Mariniflexile fucanivorans</name>
    <dbReference type="NCBI Taxonomy" id="264023"/>
    <lineage>
        <taxon>Bacteria</taxon>
        <taxon>Pseudomonadati</taxon>
        <taxon>Bacteroidota</taxon>
        <taxon>Flavobacteriia</taxon>
        <taxon>Flavobacteriales</taxon>
        <taxon>Flavobacteriaceae</taxon>
        <taxon>Mariniflexile</taxon>
    </lineage>
</organism>
<dbReference type="PANTHER" id="PTHR36453:SF1">
    <property type="entry name" value="RIGHT HANDED BETA HELIX DOMAIN-CONTAINING PROTEIN"/>
    <property type="match status" value="1"/>
</dbReference>
<feature type="domain" description="Right handed beta helix" evidence="2">
    <location>
        <begin position="499"/>
        <end position="592"/>
    </location>
</feature>
<dbReference type="InterPro" id="IPR006626">
    <property type="entry name" value="PbH1"/>
</dbReference>
<evidence type="ECO:0000313" key="3">
    <source>
        <dbReference type="EMBL" id="TCL67886.1"/>
    </source>
</evidence>
<protein>
    <submittedName>
        <fullName evidence="3">Parallel beta helix pectate lyase-like protein</fullName>
    </submittedName>
</protein>
<keyword evidence="4" id="KW-1185">Reference proteome</keyword>
<sequence length="725" mass="80517">MKQRLIIVLTLIFGCLISTAQTTAVSNADFYVSNKGSDNWSGTLANPNPQGTDGPFATLEKAKNAVRILKKSKSEDIVVLIRDGVYKLNKTVVFGLEDSGEGKSTITYAAYPNEQPVFSSGKEIKGWQKVTTDIPGLPNAAKGHIMVAHVSDKFLTLYDDEGMLPRAQSKGIITGDGGNSKNKLQFPDGFLKNWSNVTDVEIKVRPHHAWISNILPLTSVDEKTSTATTSIDATYAMNRLHFLPETENAWVENVLEVLDEKGEWVLNTKEGKVYLWPRNDSQVVAPQLFELIRVEGKIDKEGPTDVPVRNLHFKGLTFKHGERYTIKPNDAGLQHDWDMHDKDNALVRLRGTENCVIEQCHFLDSGSGAIRVDLYGMNNTISNNHIEHLGGGGILLCGYGPGTKDVNKKNTIYNNNIHHVGQIYWHSPGIFVWQSGENQISNNLIHHTDYTAIILSGCMTDFFAKSPNGRELTRTIRRNEVPKFSKDVSLADVLPYLHTHHNVVENNEIHHAMERLGDGNAIYIRGAGRDNIIRRNYIHHMVADMIMQAAIRTDGGQTGTLITENLIYKCTSQGILTKLDNKVENNIVADIIAPPRGYYLSLREGPLTGGTIKRNILYSVTEMGSFIDELPPGKEGASEDRRGRVIASAKDADTDYNIYFNKADLSKGKELIEKNQNDGVDKHSRAVDPLFVDPENGDFTFKPGSPALEMGIVPIDFSMIGLRTK</sequence>
<comment type="caution">
    <text evidence="3">The sequence shown here is derived from an EMBL/GenBank/DDBJ whole genome shotgun (WGS) entry which is preliminary data.</text>
</comment>
<dbReference type="SMART" id="SM00710">
    <property type="entry name" value="PbH1"/>
    <property type="match status" value="8"/>
</dbReference>
<name>A0A4R1RNR8_9FLAO</name>
<feature type="signal peptide" evidence="1">
    <location>
        <begin position="1"/>
        <end position="20"/>
    </location>
</feature>
<dbReference type="EMBL" id="SLUP01000002">
    <property type="protein sequence ID" value="TCL67886.1"/>
    <property type="molecule type" value="Genomic_DNA"/>
</dbReference>
<evidence type="ECO:0000259" key="2">
    <source>
        <dbReference type="Pfam" id="PF13229"/>
    </source>
</evidence>
<dbReference type="PANTHER" id="PTHR36453">
    <property type="entry name" value="SECRETED PROTEIN-RELATED"/>
    <property type="match status" value="1"/>
</dbReference>
<dbReference type="Gene3D" id="2.160.20.10">
    <property type="entry name" value="Single-stranded right-handed beta-helix, Pectin lyase-like"/>
    <property type="match status" value="2"/>
</dbReference>
<dbReference type="OrthoDB" id="9808066at2"/>
<reference evidence="3 4" key="1">
    <citation type="submission" date="2019-03" db="EMBL/GenBank/DDBJ databases">
        <title>Genomic Encyclopedia of Type Strains, Phase IV (KMG-IV): sequencing the most valuable type-strain genomes for metagenomic binning, comparative biology and taxonomic classification.</title>
        <authorList>
            <person name="Goeker M."/>
        </authorList>
    </citation>
    <scope>NUCLEOTIDE SEQUENCE [LARGE SCALE GENOMIC DNA]</scope>
    <source>
        <strain evidence="3 4">DSM 18792</strain>
    </source>
</reference>
<evidence type="ECO:0000256" key="1">
    <source>
        <dbReference type="SAM" id="SignalP"/>
    </source>
</evidence>
<feature type="chain" id="PRO_5020358891" evidence="1">
    <location>
        <begin position="21"/>
        <end position="725"/>
    </location>
</feature>
<dbReference type="Proteomes" id="UP000295455">
    <property type="component" value="Unassembled WGS sequence"/>
</dbReference>
<evidence type="ECO:0000313" key="4">
    <source>
        <dbReference type="Proteomes" id="UP000295455"/>
    </source>
</evidence>
<dbReference type="Pfam" id="PF13229">
    <property type="entry name" value="Beta_helix"/>
    <property type="match status" value="2"/>
</dbReference>
<keyword evidence="1" id="KW-0732">Signal</keyword>
<proteinExistence type="predicted"/>
<dbReference type="RefSeq" id="WP_132215992.1">
    <property type="nucleotide sequence ID" value="NZ_OX156936.1"/>
</dbReference>
<dbReference type="AlphaFoldDB" id="A0A4R1RNR8"/>
<dbReference type="GO" id="GO:0016829">
    <property type="term" value="F:lyase activity"/>
    <property type="evidence" value="ECO:0007669"/>
    <property type="project" value="UniProtKB-KW"/>
</dbReference>
<dbReference type="InterPro" id="IPR039448">
    <property type="entry name" value="Beta_helix"/>
</dbReference>
<dbReference type="SUPFAM" id="SSF51126">
    <property type="entry name" value="Pectin lyase-like"/>
    <property type="match status" value="2"/>
</dbReference>
<dbReference type="PROSITE" id="PS51257">
    <property type="entry name" value="PROKAR_LIPOPROTEIN"/>
    <property type="match status" value="1"/>
</dbReference>